<gene>
    <name evidence="2" type="ORF">IPOD504_LOCUS2940</name>
</gene>
<evidence type="ECO:0000313" key="2">
    <source>
        <dbReference type="EMBL" id="CAH2041145.1"/>
    </source>
</evidence>
<feature type="non-terminal residue" evidence="2">
    <location>
        <position position="157"/>
    </location>
</feature>
<keyword evidence="3" id="KW-1185">Reference proteome</keyword>
<dbReference type="Proteomes" id="UP000837857">
    <property type="component" value="Chromosome 13"/>
</dbReference>
<dbReference type="EMBL" id="OW152825">
    <property type="protein sequence ID" value="CAH2041145.1"/>
    <property type="molecule type" value="Genomic_DNA"/>
</dbReference>
<sequence>MPNIDGALNTIETLETIKRQERHSASLVWRARLSQEQYAHKRVIEAILPVFEAWMQRRQGRLTYRLTQLITGHGCDGSYEDSATHTLVVCPAWETKRNVLVTHIGRNLSLSAVMSAMLRETVMVKKEAAETDRERADPLRRRGHRGEGTPRYGPQYI</sequence>
<protein>
    <recommendedName>
        <fullName evidence="4">Reverse transcriptase</fullName>
    </recommendedName>
</protein>
<feature type="compositionally biased region" description="Basic and acidic residues" evidence="1">
    <location>
        <begin position="126"/>
        <end position="148"/>
    </location>
</feature>
<reference evidence="2" key="1">
    <citation type="submission" date="2022-03" db="EMBL/GenBank/DDBJ databases">
        <authorList>
            <person name="Martin H S."/>
        </authorList>
    </citation>
    <scope>NUCLEOTIDE SEQUENCE</scope>
</reference>
<name>A0ABN8HTI1_9NEOP</name>
<accession>A0ABN8HTI1</accession>
<evidence type="ECO:0000256" key="1">
    <source>
        <dbReference type="SAM" id="MobiDB-lite"/>
    </source>
</evidence>
<evidence type="ECO:0000313" key="3">
    <source>
        <dbReference type="Proteomes" id="UP000837857"/>
    </source>
</evidence>
<feature type="region of interest" description="Disordered" evidence="1">
    <location>
        <begin position="126"/>
        <end position="157"/>
    </location>
</feature>
<evidence type="ECO:0008006" key="4">
    <source>
        <dbReference type="Google" id="ProtNLM"/>
    </source>
</evidence>
<organism evidence="2 3">
    <name type="scientific">Iphiclides podalirius</name>
    <name type="common">scarce swallowtail</name>
    <dbReference type="NCBI Taxonomy" id="110791"/>
    <lineage>
        <taxon>Eukaryota</taxon>
        <taxon>Metazoa</taxon>
        <taxon>Ecdysozoa</taxon>
        <taxon>Arthropoda</taxon>
        <taxon>Hexapoda</taxon>
        <taxon>Insecta</taxon>
        <taxon>Pterygota</taxon>
        <taxon>Neoptera</taxon>
        <taxon>Endopterygota</taxon>
        <taxon>Lepidoptera</taxon>
        <taxon>Glossata</taxon>
        <taxon>Ditrysia</taxon>
        <taxon>Papilionoidea</taxon>
        <taxon>Papilionidae</taxon>
        <taxon>Papilioninae</taxon>
        <taxon>Iphiclides</taxon>
    </lineage>
</organism>
<proteinExistence type="predicted"/>